<evidence type="ECO:0000256" key="6">
    <source>
        <dbReference type="SAM" id="Phobius"/>
    </source>
</evidence>
<dbReference type="Pfam" id="PF01284">
    <property type="entry name" value="MARVEL"/>
    <property type="match status" value="1"/>
</dbReference>
<evidence type="ECO:0000256" key="2">
    <source>
        <dbReference type="ARBA" id="ARBA00022692"/>
    </source>
</evidence>
<keyword evidence="3 6" id="KW-1133">Transmembrane helix</keyword>
<feature type="transmembrane region" description="Helical" evidence="6">
    <location>
        <begin position="46"/>
        <end position="70"/>
    </location>
</feature>
<comment type="subcellular location">
    <subcellularLocation>
        <location evidence="1">Membrane</location>
        <topology evidence="1">Multi-pass membrane protein</topology>
    </subcellularLocation>
</comment>
<evidence type="ECO:0000259" key="7">
    <source>
        <dbReference type="PROSITE" id="PS51225"/>
    </source>
</evidence>
<feature type="transmembrane region" description="Helical" evidence="6">
    <location>
        <begin position="109"/>
        <end position="127"/>
    </location>
</feature>
<dbReference type="OrthoDB" id="6772002at2759"/>
<gene>
    <name evidence="8" type="ORF">PPYR_08329</name>
</gene>
<sequence>MATENLILGVDYFKTGSGISKIVEEVANFFAIVCVAVGGASPTGDAFLVCAFFAFISSAALLILYVTQLAARFDIPWYKVEFGLCILWIVFYIIVSSLTLIIWTPAYTAGAIFGFFAVFTYGADAFLKVKATYFT</sequence>
<dbReference type="InParanoid" id="A0A5N4AJ02"/>
<dbReference type="PROSITE" id="PS51225">
    <property type="entry name" value="MARVEL"/>
    <property type="match status" value="1"/>
</dbReference>
<dbReference type="InterPro" id="IPR008253">
    <property type="entry name" value="Marvel"/>
</dbReference>
<feature type="transmembrane region" description="Helical" evidence="6">
    <location>
        <begin position="82"/>
        <end position="103"/>
    </location>
</feature>
<dbReference type="AlphaFoldDB" id="A0A5N4AJ02"/>
<dbReference type="PANTHER" id="PTHR22776:SF49">
    <property type="entry name" value="MARVEL DOMAIN-CONTAINING PROTEIN"/>
    <property type="match status" value="1"/>
</dbReference>
<comment type="caution">
    <text evidence="8">The sequence shown here is derived from an EMBL/GenBank/DDBJ whole genome shotgun (WGS) entry which is preliminary data.</text>
</comment>
<dbReference type="PANTHER" id="PTHR22776">
    <property type="entry name" value="MARVEL-CONTAINING POTENTIAL LIPID RAFT-ASSOCIATED PROTEIN"/>
    <property type="match status" value="1"/>
</dbReference>
<evidence type="ECO:0000313" key="8">
    <source>
        <dbReference type="EMBL" id="KAB0797335.1"/>
    </source>
</evidence>
<reference evidence="8 9" key="1">
    <citation type="journal article" date="2018" name="Elife">
        <title>Firefly genomes illuminate parallel origins of bioluminescence in beetles.</title>
        <authorList>
            <person name="Fallon T.R."/>
            <person name="Lower S.E."/>
            <person name="Chang C.H."/>
            <person name="Bessho-Uehara M."/>
            <person name="Martin G.J."/>
            <person name="Bewick A.J."/>
            <person name="Behringer M."/>
            <person name="Debat H.J."/>
            <person name="Wong I."/>
            <person name="Day J.C."/>
            <person name="Suvorov A."/>
            <person name="Silva C.J."/>
            <person name="Stanger-Hall K.F."/>
            <person name="Hall D.W."/>
            <person name="Schmitz R.J."/>
            <person name="Nelson D.R."/>
            <person name="Lewis S.M."/>
            <person name="Shigenobu S."/>
            <person name="Bybee S.M."/>
            <person name="Larracuente A.M."/>
            <person name="Oba Y."/>
            <person name="Weng J.K."/>
        </authorList>
    </citation>
    <scope>NUCLEOTIDE SEQUENCE [LARGE SCALE GENOMIC DNA]</scope>
    <source>
        <strain evidence="8">1611_PpyrPB1</strain>
        <tissue evidence="8">Whole body</tissue>
    </source>
</reference>
<keyword evidence="9" id="KW-1185">Reference proteome</keyword>
<proteinExistence type="predicted"/>
<name>A0A5N4AJ02_PHOPY</name>
<dbReference type="GO" id="GO:0016020">
    <property type="term" value="C:membrane"/>
    <property type="evidence" value="ECO:0007669"/>
    <property type="project" value="UniProtKB-SubCell"/>
</dbReference>
<evidence type="ECO:0000256" key="4">
    <source>
        <dbReference type="ARBA" id="ARBA00023136"/>
    </source>
</evidence>
<keyword evidence="4 5" id="KW-0472">Membrane</keyword>
<evidence type="ECO:0000256" key="1">
    <source>
        <dbReference type="ARBA" id="ARBA00004141"/>
    </source>
</evidence>
<evidence type="ECO:0000256" key="5">
    <source>
        <dbReference type="PROSITE-ProRule" id="PRU00581"/>
    </source>
</evidence>
<evidence type="ECO:0000256" key="3">
    <source>
        <dbReference type="ARBA" id="ARBA00022989"/>
    </source>
</evidence>
<evidence type="ECO:0000313" key="9">
    <source>
        <dbReference type="Proteomes" id="UP000327044"/>
    </source>
</evidence>
<accession>A0A5N4AJ02</accession>
<keyword evidence="2 5" id="KW-0812">Transmembrane</keyword>
<protein>
    <recommendedName>
        <fullName evidence="7">MARVEL domain-containing protein</fullName>
    </recommendedName>
</protein>
<dbReference type="InterPro" id="IPR050578">
    <property type="entry name" value="MARVEL-CKLF_proteins"/>
</dbReference>
<dbReference type="EMBL" id="VVIM01000006">
    <property type="protein sequence ID" value="KAB0797335.1"/>
    <property type="molecule type" value="Genomic_DNA"/>
</dbReference>
<organism evidence="8 9">
    <name type="scientific">Photinus pyralis</name>
    <name type="common">Common eastern firefly</name>
    <name type="synonym">Lampyris pyralis</name>
    <dbReference type="NCBI Taxonomy" id="7054"/>
    <lineage>
        <taxon>Eukaryota</taxon>
        <taxon>Metazoa</taxon>
        <taxon>Ecdysozoa</taxon>
        <taxon>Arthropoda</taxon>
        <taxon>Hexapoda</taxon>
        <taxon>Insecta</taxon>
        <taxon>Pterygota</taxon>
        <taxon>Neoptera</taxon>
        <taxon>Endopterygota</taxon>
        <taxon>Coleoptera</taxon>
        <taxon>Polyphaga</taxon>
        <taxon>Elateriformia</taxon>
        <taxon>Elateroidea</taxon>
        <taxon>Lampyridae</taxon>
        <taxon>Lampyrinae</taxon>
        <taxon>Photinus</taxon>
    </lineage>
</organism>
<dbReference type="Proteomes" id="UP000327044">
    <property type="component" value="Unassembled WGS sequence"/>
</dbReference>
<feature type="domain" description="MARVEL" evidence="7">
    <location>
        <begin position="12"/>
        <end position="133"/>
    </location>
</feature>